<feature type="compositionally biased region" description="Low complexity" evidence="1">
    <location>
        <begin position="532"/>
        <end position="545"/>
    </location>
</feature>
<keyword evidence="2" id="KW-0812">Transmembrane</keyword>
<dbReference type="Proteomes" id="UP001499938">
    <property type="component" value="Unassembled WGS sequence"/>
</dbReference>
<feature type="region of interest" description="Disordered" evidence="1">
    <location>
        <begin position="514"/>
        <end position="558"/>
    </location>
</feature>
<gene>
    <name evidence="3" type="ORF">GCM10009811_31700</name>
</gene>
<feature type="region of interest" description="Disordered" evidence="1">
    <location>
        <begin position="195"/>
        <end position="222"/>
    </location>
</feature>
<keyword evidence="2" id="KW-1133">Transmembrane helix</keyword>
<comment type="caution">
    <text evidence="3">The sequence shown here is derived from an EMBL/GenBank/DDBJ whole genome shotgun (WGS) entry which is preliminary data.</text>
</comment>
<proteinExistence type="predicted"/>
<feature type="region of interest" description="Disordered" evidence="1">
    <location>
        <begin position="1"/>
        <end position="30"/>
    </location>
</feature>
<evidence type="ECO:0000256" key="2">
    <source>
        <dbReference type="SAM" id="Phobius"/>
    </source>
</evidence>
<feature type="region of interest" description="Disordered" evidence="1">
    <location>
        <begin position="407"/>
        <end position="490"/>
    </location>
</feature>
<organism evidence="3 4">
    <name type="scientific">Nostocoides veronense</name>
    <dbReference type="NCBI Taxonomy" id="330836"/>
    <lineage>
        <taxon>Bacteria</taxon>
        <taxon>Bacillati</taxon>
        <taxon>Actinomycetota</taxon>
        <taxon>Actinomycetes</taxon>
        <taxon>Micrococcales</taxon>
        <taxon>Intrasporangiaceae</taxon>
        <taxon>Nostocoides</taxon>
    </lineage>
</organism>
<evidence type="ECO:0000313" key="4">
    <source>
        <dbReference type="Proteomes" id="UP001499938"/>
    </source>
</evidence>
<feature type="region of interest" description="Disordered" evidence="1">
    <location>
        <begin position="350"/>
        <end position="375"/>
    </location>
</feature>
<feature type="compositionally biased region" description="Basic and acidic residues" evidence="1">
    <location>
        <begin position="514"/>
        <end position="530"/>
    </location>
</feature>
<evidence type="ECO:0000256" key="1">
    <source>
        <dbReference type="SAM" id="MobiDB-lite"/>
    </source>
</evidence>
<accession>A0ABN2M135</accession>
<sequence length="689" mass="68284">MGNIVRRMNGWPSPVSTSRRAKSARSDKTGAVMPKGQNLVLLLIFLLLLGVIIWLLLGSRRRPDAPISPAREVDPAAGAGSGAYADPDGLSAAAAATAGAGVAGVAGAGALGAAAWEASRGEDMNEPVVSEVADVEAHEAMSAEAQASDESLAGAESFDVGADGVLHEARLADDEGDAAFRAAEAEALEATDREFPMPDLSGDADDFDLPKDGGLPGLTTQDGELASEVDGLAGDGTATGADSGALRAAEFEGGQAHESHDVTAEVAADAEGAPDVIESEGFIGVSAAGLAADEADGHVGAGAVDGDVSLADDAEIDASGLDDEGSAAAYAEVDASGLDDEAVGIDASGLDATDADADDGGPFIDASGLDADASDAAMTDDDASVLAEDSEAQEYAARDGAIGDSLAADAETSSDGAAETAATAPAETAADADVTWVDDAGDRADIEGTATDDTSVPAEDSVGDLSGDDSLATDGATGEFSDDAADSGSSANSAALAAGAGLAAAATGVVAAHSRDDHGAGQDDHGHDEAQAAESADAAGALEASEGGGQHANAPATEQGEHWVASGDFQADAAAEGGWVAESEQVRASEHHDLAAGAEVYGESDEGGVVTTRDGAAYHQHEVRDGGWSVGSAAPIEDGCQPLGHPIKGVFALGIYQVPGSDWYEATVADVWFTDENAAQRAGFRRGEG</sequence>
<dbReference type="EMBL" id="BAAAPO010000050">
    <property type="protein sequence ID" value="GAA1805812.1"/>
    <property type="molecule type" value="Genomic_DNA"/>
</dbReference>
<protein>
    <submittedName>
        <fullName evidence="3">Uncharacterized protein</fullName>
    </submittedName>
</protein>
<keyword evidence="2" id="KW-0472">Membrane</keyword>
<feature type="transmembrane region" description="Helical" evidence="2">
    <location>
        <begin position="38"/>
        <end position="57"/>
    </location>
</feature>
<name>A0ABN2M135_9MICO</name>
<evidence type="ECO:0000313" key="3">
    <source>
        <dbReference type="EMBL" id="GAA1805812.1"/>
    </source>
</evidence>
<keyword evidence="4" id="KW-1185">Reference proteome</keyword>
<feature type="compositionally biased region" description="Low complexity" evidence="1">
    <location>
        <begin position="365"/>
        <end position="375"/>
    </location>
</feature>
<reference evidence="3 4" key="1">
    <citation type="journal article" date="2019" name="Int. J. Syst. Evol. Microbiol.">
        <title>The Global Catalogue of Microorganisms (GCM) 10K type strain sequencing project: providing services to taxonomists for standard genome sequencing and annotation.</title>
        <authorList>
            <consortium name="The Broad Institute Genomics Platform"/>
            <consortium name="The Broad Institute Genome Sequencing Center for Infectious Disease"/>
            <person name="Wu L."/>
            <person name="Ma J."/>
        </authorList>
    </citation>
    <scope>NUCLEOTIDE SEQUENCE [LARGE SCALE GENOMIC DNA]</scope>
    <source>
        <strain evidence="3 4">JCM 15592</strain>
    </source>
</reference>
<feature type="compositionally biased region" description="Low complexity" evidence="1">
    <location>
        <begin position="410"/>
        <end position="438"/>
    </location>
</feature>